<gene>
    <name evidence="2" type="ORF">HNR73_001899</name>
</gene>
<sequence>MTDGDDDAPERRPFYARVLRLRHIRPSAALCFVFFEGSIALGVLLALTEIVSWWVVAILPLLVALMVKVNDVVAGAGRR</sequence>
<keyword evidence="1" id="KW-0472">Membrane</keyword>
<organism evidence="2 3">
    <name type="scientific">Phytomonospora endophytica</name>
    <dbReference type="NCBI Taxonomy" id="714109"/>
    <lineage>
        <taxon>Bacteria</taxon>
        <taxon>Bacillati</taxon>
        <taxon>Actinomycetota</taxon>
        <taxon>Actinomycetes</taxon>
        <taxon>Micromonosporales</taxon>
        <taxon>Micromonosporaceae</taxon>
        <taxon>Phytomonospora</taxon>
    </lineage>
</organism>
<dbReference type="AlphaFoldDB" id="A0A841FN68"/>
<comment type="caution">
    <text evidence="2">The sequence shown here is derived from an EMBL/GenBank/DDBJ whole genome shotgun (WGS) entry which is preliminary data.</text>
</comment>
<feature type="transmembrane region" description="Helical" evidence="1">
    <location>
        <begin position="53"/>
        <end position="73"/>
    </location>
</feature>
<keyword evidence="1" id="KW-0812">Transmembrane</keyword>
<proteinExistence type="predicted"/>
<evidence type="ECO:0000313" key="3">
    <source>
        <dbReference type="Proteomes" id="UP000548476"/>
    </source>
</evidence>
<reference evidence="2 3" key="1">
    <citation type="submission" date="2020-08" db="EMBL/GenBank/DDBJ databases">
        <title>Genomic Encyclopedia of Type Strains, Phase IV (KMG-IV): sequencing the most valuable type-strain genomes for metagenomic binning, comparative biology and taxonomic classification.</title>
        <authorList>
            <person name="Goeker M."/>
        </authorList>
    </citation>
    <scope>NUCLEOTIDE SEQUENCE [LARGE SCALE GENOMIC DNA]</scope>
    <source>
        <strain evidence="2 3">YIM 65646</strain>
    </source>
</reference>
<dbReference type="Proteomes" id="UP000548476">
    <property type="component" value="Unassembled WGS sequence"/>
</dbReference>
<protein>
    <submittedName>
        <fullName evidence="2">Uncharacterized protein</fullName>
    </submittedName>
</protein>
<keyword evidence="1" id="KW-1133">Transmembrane helix</keyword>
<evidence type="ECO:0000313" key="2">
    <source>
        <dbReference type="EMBL" id="MBB6034049.1"/>
    </source>
</evidence>
<name>A0A841FN68_9ACTN</name>
<feature type="transmembrane region" description="Helical" evidence="1">
    <location>
        <begin position="27"/>
        <end position="47"/>
    </location>
</feature>
<dbReference type="EMBL" id="JACHGT010000004">
    <property type="protein sequence ID" value="MBB6034049.1"/>
    <property type="molecule type" value="Genomic_DNA"/>
</dbReference>
<accession>A0A841FN68</accession>
<evidence type="ECO:0000256" key="1">
    <source>
        <dbReference type="SAM" id="Phobius"/>
    </source>
</evidence>
<keyword evidence="3" id="KW-1185">Reference proteome</keyword>